<evidence type="ECO:0000256" key="1">
    <source>
        <dbReference type="SAM" id="SignalP"/>
    </source>
</evidence>
<reference evidence="2 3" key="1">
    <citation type="submission" date="2020-02" db="EMBL/GenBank/DDBJ databases">
        <authorList>
            <person name="Zhang X.-Y."/>
        </authorList>
    </citation>
    <scope>NUCLEOTIDE SEQUENCE [LARGE SCALE GENOMIC DNA]</scope>
    <source>
        <strain evidence="2 3">C33</strain>
    </source>
</reference>
<gene>
    <name evidence="2" type="ORF">G3I74_05275</name>
</gene>
<proteinExistence type="predicted"/>
<dbReference type="NCBIfam" id="TIGR02001">
    <property type="entry name" value="gcw_chp"/>
    <property type="match status" value="1"/>
</dbReference>
<organism evidence="2 3">
    <name type="scientific">Wenzhouxiangella limi</name>
    <dbReference type="NCBI Taxonomy" id="2707351"/>
    <lineage>
        <taxon>Bacteria</taxon>
        <taxon>Pseudomonadati</taxon>
        <taxon>Pseudomonadota</taxon>
        <taxon>Gammaproteobacteria</taxon>
        <taxon>Chromatiales</taxon>
        <taxon>Wenzhouxiangellaceae</taxon>
        <taxon>Wenzhouxiangella</taxon>
    </lineage>
</organism>
<comment type="caution">
    <text evidence="2">The sequence shown here is derived from an EMBL/GenBank/DDBJ whole genome shotgun (WGS) entry which is preliminary data.</text>
</comment>
<keyword evidence="1" id="KW-0732">Signal</keyword>
<accession>A0A845V594</accession>
<dbReference type="AlphaFoldDB" id="A0A845V594"/>
<dbReference type="Proteomes" id="UP000484885">
    <property type="component" value="Unassembled WGS sequence"/>
</dbReference>
<feature type="chain" id="PRO_5032697990" description="Outer membrane protein beta-barrel domain-containing protein" evidence="1">
    <location>
        <begin position="31"/>
        <end position="228"/>
    </location>
</feature>
<dbReference type="InterPro" id="IPR010239">
    <property type="entry name" value="CHP02001"/>
</dbReference>
<evidence type="ECO:0008006" key="4">
    <source>
        <dbReference type="Google" id="ProtNLM"/>
    </source>
</evidence>
<protein>
    <recommendedName>
        <fullName evidence="4">Outer membrane protein beta-barrel domain-containing protein</fullName>
    </recommendedName>
</protein>
<dbReference type="Pfam" id="PF09694">
    <property type="entry name" value="Gcw_chp"/>
    <property type="match status" value="1"/>
</dbReference>
<name>A0A845V594_9GAMM</name>
<sequence length="228" mass="24208">MIKTSGILTTSAALATAGALALGSSQPAQAEVSANIGVVSSYFFRGFSESDGGAAVQGGLDYEAESGFYAGTWASNVDFGDSTSYELDLYLGFGGELGEGVGYDVGYIYYAYPDAPGSADFGEIYGELSFGMFSVGAAYVVNDSSESALVNDDLYYYAGLGFDLVDDYSMGFLVGRTAFDDSAREDYTHYTGSLAKATDSLGEFSFNLEYEDTFDKDLKAWVGWTLGF</sequence>
<keyword evidence="3" id="KW-1185">Reference proteome</keyword>
<dbReference type="RefSeq" id="WP_164210536.1">
    <property type="nucleotide sequence ID" value="NZ_JAAGSC010000037.1"/>
</dbReference>
<evidence type="ECO:0000313" key="3">
    <source>
        <dbReference type="Proteomes" id="UP000484885"/>
    </source>
</evidence>
<evidence type="ECO:0000313" key="2">
    <source>
        <dbReference type="EMBL" id="NDY95135.1"/>
    </source>
</evidence>
<dbReference type="EMBL" id="JAAGSC010000037">
    <property type="protein sequence ID" value="NDY95135.1"/>
    <property type="molecule type" value="Genomic_DNA"/>
</dbReference>
<feature type="signal peptide" evidence="1">
    <location>
        <begin position="1"/>
        <end position="30"/>
    </location>
</feature>